<evidence type="ECO:0000256" key="2">
    <source>
        <dbReference type="SAM" id="Phobius"/>
    </source>
</evidence>
<sequence>MRAVEPGGRVMLGMARYSTLFLALVIASPALYAGFVTHQLDVQTALLRLLIAVPVAAIMLGVFRMITRGYGRKPDEPRKPPEPGEGQPEPGADDPLRAEAVAGEPFPQRRSEDG</sequence>
<gene>
    <name evidence="3" type="ORF">GCM10017581_096170</name>
</gene>
<organism evidence="3 4">
    <name type="scientific">Dactylosporangium matsuzakiense</name>
    <dbReference type="NCBI Taxonomy" id="53360"/>
    <lineage>
        <taxon>Bacteria</taxon>
        <taxon>Bacillati</taxon>
        <taxon>Actinomycetota</taxon>
        <taxon>Actinomycetes</taxon>
        <taxon>Micromonosporales</taxon>
        <taxon>Micromonosporaceae</taxon>
        <taxon>Dactylosporangium</taxon>
    </lineage>
</organism>
<dbReference type="EMBL" id="BSFP01000114">
    <property type="protein sequence ID" value="GLL07858.1"/>
    <property type="molecule type" value="Genomic_DNA"/>
</dbReference>
<evidence type="ECO:0000313" key="4">
    <source>
        <dbReference type="Proteomes" id="UP001143480"/>
    </source>
</evidence>
<accession>A0A9W6NSV2</accession>
<keyword evidence="2" id="KW-0812">Transmembrane</keyword>
<keyword evidence="2" id="KW-0472">Membrane</keyword>
<feature type="region of interest" description="Disordered" evidence="1">
    <location>
        <begin position="70"/>
        <end position="114"/>
    </location>
</feature>
<reference evidence="3" key="1">
    <citation type="journal article" date="2014" name="Int. J. Syst. Evol. Microbiol.">
        <title>Complete genome sequence of Corynebacterium casei LMG S-19264T (=DSM 44701T), isolated from a smear-ripened cheese.</title>
        <authorList>
            <consortium name="US DOE Joint Genome Institute (JGI-PGF)"/>
            <person name="Walter F."/>
            <person name="Albersmeier A."/>
            <person name="Kalinowski J."/>
            <person name="Ruckert C."/>
        </authorList>
    </citation>
    <scope>NUCLEOTIDE SEQUENCE</scope>
    <source>
        <strain evidence="3">VKM Ac-1321</strain>
    </source>
</reference>
<evidence type="ECO:0000256" key="1">
    <source>
        <dbReference type="SAM" id="MobiDB-lite"/>
    </source>
</evidence>
<reference evidence="3" key="2">
    <citation type="submission" date="2023-01" db="EMBL/GenBank/DDBJ databases">
        <authorList>
            <person name="Sun Q."/>
            <person name="Evtushenko L."/>
        </authorList>
    </citation>
    <scope>NUCLEOTIDE SEQUENCE</scope>
    <source>
        <strain evidence="3">VKM Ac-1321</strain>
    </source>
</reference>
<keyword evidence="2" id="KW-1133">Transmembrane helix</keyword>
<dbReference type="Proteomes" id="UP001143480">
    <property type="component" value="Unassembled WGS sequence"/>
</dbReference>
<feature type="compositionally biased region" description="Basic and acidic residues" evidence="1">
    <location>
        <begin position="72"/>
        <end position="82"/>
    </location>
</feature>
<comment type="caution">
    <text evidence="3">The sequence shown here is derived from an EMBL/GenBank/DDBJ whole genome shotgun (WGS) entry which is preliminary data.</text>
</comment>
<keyword evidence="4" id="KW-1185">Reference proteome</keyword>
<evidence type="ECO:0000313" key="3">
    <source>
        <dbReference type="EMBL" id="GLL07858.1"/>
    </source>
</evidence>
<feature type="transmembrane region" description="Helical" evidence="2">
    <location>
        <begin position="20"/>
        <end position="40"/>
    </location>
</feature>
<proteinExistence type="predicted"/>
<name>A0A9W6NSV2_9ACTN</name>
<protein>
    <submittedName>
        <fullName evidence="3">Uncharacterized protein</fullName>
    </submittedName>
</protein>
<feature type="transmembrane region" description="Helical" evidence="2">
    <location>
        <begin position="46"/>
        <end position="63"/>
    </location>
</feature>
<dbReference type="AlphaFoldDB" id="A0A9W6NSV2"/>